<keyword evidence="1" id="KW-0175">Coiled coil</keyword>
<comment type="caution">
    <text evidence="2">The sequence shown here is derived from an EMBL/GenBank/DDBJ whole genome shotgun (WGS) entry which is preliminary data.</text>
</comment>
<evidence type="ECO:0000313" key="2">
    <source>
        <dbReference type="EMBL" id="MBB6002334.1"/>
    </source>
</evidence>
<keyword evidence="3" id="KW-1185">Reference proteome</keyword>
<evidence type="ECO:0000313" key="3">
    <source>
        <dbReference type="Proteomes" id="UP000524404"/>
    </source>
</evidence>
<dbReference type="Proteomes" id="UP000524404">
    <property type="component" value="Unassembled WGS sequence"/>
</dbReference>
<protein>
    <submittedName>
        <fullName evidence="2">Uncharacterized protein</fullName>
    </submittedName>
</protein>
<sequence>MEKIKLIIESTKEGVLWGRVNYEDNLLIESAESLEQLQVKIKNLLTNFHNLELSSIDFDVSFNA</sequence>
<dbReference type="RefSeq" id="WP_184131128.1">
    <property type="nucleotide sequence ID" value="NZ_JACHKT010000005.1"/>
</dbReference>
<evidence type="ECO:0000256" key="1">
    <source>
        <dbReference type="SAM" id="Coils"/>
    </source>
</evidence>
<gene>
    <name evidence="2" type="ORF">HNP25_000986</name>
</gene>
<dbReference type="AlphaFoldDB" id="A0A841EJE2"/>
<organism evidence="2 3">
    <name type="scientific">Arcicella rosea</name>
    <dbReference type="NCBI Taxonomy" id="502909"/>
    <lineage>
        <taxon>Bacteria</taxon>
        <taxon>Pseudomonadati</taxon>
        <taxon>Bacteroidota</taxon>
        <taxon>Cytophagia</taxon>
        <taxon>Cytophagales</taxon>
        <taxon>Flectobacillaceae</taxon>
        <taxon>Arcicella</taxon>
    </lineage>
</organism>
<accession>A0A841EJE2</accession>
<dbReference type="EMBL" id="JACHKT010000005">
    <property type="protein sequence ID" value="MBB6002334.1"/>
    <property type="molecule type" value="Genomic_DNA"/>
</dbReference>
<name>A0A841EJE2_9BACT</name>
<reference evidence="2 3" key="1">
    <citation type="submission" date="2020-08" db="EMBL/GenBank/DDBJ databases">
        <title>Functional genomics of gut bacteria from endangered species of beetles.</title>
        <authorList>
            <person name="Carlos-Shanley C."/>
        </authorList>
    </citation>
    <scope>NUCLEOTIDE SEQUENCE [LARGE SCALE GENOMIC DNA]</scope>
    <source>
        <strain evidence="2 3">S00070</strain>
    </source>
</reference>
<proteinExistence type="predicted"/>
<feature type="coiled-coil region" evidence="1">
    <location>
        <begin position="27"/>
        <end position="54"/>
    </location>
</feature>